<dbReference type="AlphaFoldDB" id="A0A9J5YK25"/>
<protein>
    <submittedName>
        <fullName evidence="1">Uncharacterized protein</fullName>
    </submittedName>
</protein>
<evidence type="ECO:0000313" key="1">
    <source>
        <dbReference type="EMBL" id="KAG5599524.1"/>
    </source>
</evidence>
<gene>
    <name evidence="1" type="ORF">H5410_030894</name>
</gene>
<reference evidence="1 2" key="1">
    <citation type="submission" date="2020-09" db="EMBL/GenBank/DDBJ databases">
        <title>De no assembly of potato wild relative species, Solanum commersonii.</title>
        <authorList>
            <person name="Cho K."/>
        </authorList>
    </citation>
    <scope>NUCLEOTIDE SEQUENCE [LARGE SCALE GENOMIC DNA]</scope>
    <source>
        <strain evidence="1">LZ3.2</strain>
        <tissue evidence="1">Leaf</tissue>
    </source>
</reference>
<accession>A0A9J5YK25</accession>
<comment type="caution">
    <text evidence="1">The sequence shown here is derived from an EMBL/GenBank/DDBJ whole genome shotgun (WGS) entry which is preliminary data.</text>
</comment>
<dbReference type="EMBL" id="JACXVP010000006">
    <property type="protein sequence ID" value="KAG5599524.1"/>
    <property type="molecule type" value="Genomic_DNA"/>
</dbReference>
<feature type="non-terminal residue" evidence="1">
    <location>
        <position position="1"/>
    </location>
</feature>
<name>A0A9J5YK25_SOLCO</name>
<sequence length="85" mass="9690">MKQTKGRIAECIAKTPILGLKRVNASPSPTYSALESEWAKVEAVLKWQLGEPLPWDSTPTLGWATLLLYDRRHLHWKLCLDYANI</sequence>
<proteinExistence type="predicted"/>
<organism evidence="1 2">
    <name type="scientific">Solanum commersonii</name>
    <name type="common">Commerson's wild potato</name>
    <name type="synonym">Commerson's nightshade</name>
    <dbReference type="NCBI Taxonomy" id="4109"/>
    <lineage>
        <taxon>Eukaryota</taxon>
        <taxon>Viridiplantae</taxon>
        <taxon>Streptophyta</taxon>
        <taxon>Embryophyta</taxon>
        <taxon>Tracheophyta</taxon>
        <taxon>Spermatophyta</taxon>
        <taxon>Magnoliopsida</taxon>
        <taxon>eudicotyledons</taxon>
        <taxon>Gunneridae</taxon>
        <taxon>Pentapetalae</taxon>
        <taxon>asterids</taxon>
        <taxon>lamiids</taxon>
        <taxon>Solanales</taxon>
        <taxon>Solanaceae</taxon>
        <taxon>Solanoideae</taxon>
        <taxon>Solaneae</taxon>
        <taxon>Solanum</taxon>
    </lineage>
</organism>
<dbReference type="Proteomes" id="UP000824120">
    <property type="component" value="Chromosome 6"/>
</dbReference>
<evidence type="ECO:0000313" key="2">
    <source>
        <dbReference type="Proteomes" id="UP000824120"/>
    </source>
</evidence>
<keyword evidence="2" id="KW-1185">Reference proteome</keyword>